<dbReference type="AlphaFoldDB" id="A0A561EB33"/>
<dbReference type="GO" id="GO:0016020">
    <property type="term" value="C:membrane"/>
    <property type="evidence" value="ECO:0007669"/>
    <property type="project" value="TreeGrafter"/>
</dbReference>
<dbReference type="PRINTS" id="PR00111">
    <property type="entry name" value="ABHYDROLASE"/>
</dbReference>
<dbReference type="Proteomes" id="UP000318297">
    <property type="component" value="Unassembled WGS sequence"/>
</dbReference>
<dbReference type="Pfam" id="PF00561">
    <property type="entry name" value="Abhydrolase_1"/>
    <property type="match status" value="1"/>
</dbReference>
<dbReference type="PANTHER" id="PTHR43798:SF33">
    <property type="entry name" value="HYDROLASE, PUTATIVE (AFU_ORTHOLOGUE AFUA_2G14860)-RELATED"/>
    <property type="match status" value="1"/>
</dbReference>
<evidence type="ECO:0000259" key="1">
    <source>
        <dbReference type="Pfam" id="PF00561"/>
    </source>
</evidence>
<evidence type="ECO:0000313" key="2">
    <source>
        <dbReference type="EMBL" id="TWE12816.1"/>
    </source>
</evidence>
<dbReference type="GO" id="GO:0003824">
    <property type="term" value="F:catalytic activity"/>
    <property type="evidence" value="ECO:0007669"/>
    <property type="project" value="UniProtKB-ARBA"/>
</dbReference>
<dbReference type="RefSeq" id="WP_170226422.1">
    <property type="nucleotide sequence ID" value="NZ_VIVQ01000001.1"/>
</dbReference>
<accession>A0A561EB33</accession>
<name>A0A561EB33_9MICO</name>
<feature type="domain" description="AB hydrolase-1" evidence="1">
    <location>
        <begin position="43"/>
        <end position="155"/>
    </location>
</feature>
<dbReference type="InterPro" id="IPR050266">
    <property type="entry name" value="AB_hydrolase_sf"/>
</dbReference>
<organism evidence="2 3">
    <name type="scientific">Rudaeicoccus suwonensis</name>
    <dbReference type="NCBI Taxonomy" id="657409"/>
    <lineage>
        <taxon>Bacteria</taxon>
        <taxon>Bacillati</taxon>
        <taxon>Actinomycetota</taxon>
        <taxon>Actinomycetes</taxon>
        <taxon>Micrococcales</taxon>
        <taxon>Dermacoccaceae</taxon>
        <taxon>Rudaeicoccus</taxon>
    </lineage>
</organism>
<reference evidence="2 3" key="1">
    <citation type="submission" date="2019-06" db="EMBL/GenBank/DDBJ databases">
        <title>Sequencing the genomes of 1000 actinobacteria strains.</title>
        <authorList>
            <person name="Klenk H.-P."/>
        </authorList>
    </citation>
    <scope>NUCLEOTIDE SEQUENCE [LARGE SCALE GENOMIC DNA]</scope>
    <source>
        <strain evidence="2 3">DSM 19560</strain>
    </source>
</reference>
<dbReference type="Gene3D" id="3.40.50.1820">
    <property type="entry name" value="alpha/beta hydrolase"/>
    <property type="match status" value="1"/>
</dbReference>
<sequence>MVRDLLSRILGITRSDVIHHRETIDGASTHWVQRRRGADGDRTIVLIPGLSMSWRAYVGVIDALPSTRRVIAVDPPGHGRSARLGSALDSGHQADHLARWLDHLGISDIDLIGHSMGAFTAARLASRRPGTVRSLTLLSPSPDVRWPRFRSHVAAIVRGAPGESPYVLVQAATDYVRANLFVLKGFWADMSTPAADLVSGIGSPLMVVRGSDDLVSSDAWCSELAECAAGVLRTVRGGAHGLPQQDPTRVVDLVIAFTDEITAHN</sequence>
<dbReference type="InterPro" id="IPR029058">
    <property type="entry name" value="AB_hydrolase_fold"/>
</dbReference>
<keyword evidence="3" id="KW-1185">Reference proteome</keyword>
<evidence type="ECO:0000313" key="3">
    <source>
        <dbReference type="Proteomes" id="UP000318297"/>
    </source>
</evidence>
<dbReference type="PANTHER" id="PTHR43798">
    <property type="entry name" value="MONOACYLGLYCEROL LIPASE"/>
    <property type="match status" value="1"/>
</dbReference>
<dbReference type="SUPFAM" id="SSF53474">
    <property type="entry name" value="alpha/beta-Hydrolases"/>
    <property type="match status" value="1"/>
</dbReference>
<proteinExistence type="predicted"/>
<gene>
    <name evidence="2" type="ORF">BKA23_1636</name>
</gene>
<dbReference type="EMBL" id="VIVQ01000001">
    <property type="protein sequence ID" value="TWE12816.1"/>
    <property type="molecule type" value="Genomic_DNA"/>
</dbReference>
<dbReference type="InterPro" id="IPR000073">
    <property type="entry name" value="AB_hydrolase_1"/>
</dbReference>
<protein>
    <submittedName>
        <fullName evidence="2">Pimeloyl-ACP methyl ester carboxylesterase</fullName>
    </submittedName>
</protein>
<comment type="caution">
    <text evidence="2">The sequence shown here is derived from an EMBL/GenBank/DDBJ whole genome shotgun (WGS) entry which is preliminary data.</text>
</comment>